<dbReference type="Proteomes" id="UP000830401">
    <property type="component" value="Chromosome"/>
</dbReference>
<name>A0ABY4G212_9BACT</name>
<reference evidence="2" key="1">
    <citation type="submission" date="2022-04" db="EMBL/GenBank/DDBJ databases">
        <title>Hymenobacter sp. isolated from the air.</title>
        <authorList>
            <person name="Won M."/>
            <person name="Lee C.-M."/>
            <person name="Woen H.-Y."/>
            <person name="Kwon S.-W."/>
        </authorList>
    </citation>
    <scope>NUCLEOTIDE SEQUENCE</scope>
    <source>
        <strain evidence="2">5420S-77</strain>
    </source>
</reference>
<dbReference type="Pfam" id="PF04717">
    <property type="entry name" value="Phage_base_V"/>
    <property type="match status" value="1"/>
</dbReference>
<evidence type="ECO:0000259" key="1">
    <source>
        <dbReference type="Pfam" id="PF04717"/>
    </source>
</evidence>
<evidence type="ECO:0000313" key="2">
    <source>
        <dbReference type="EMBL" id="UOQ64811.1"/>
    </source>
</evidence>
<protein>
    <submittedName>
        <fullName evidence="2">Phage baseplate assembly protein V</fullName>
    </submittedName>
</protein>
<dbReference type="InterPro" id="IPR006531">
    <property type="entry name" value="Gp5/Vgr_OB"/>
</dbReference>
<sequence length="226" mass="24816">MLDVIRNKYYGKYRGIVMDNKDDTNRGRIKVQVQSVLGDMQVSADPCLPYTGKGSGSYLVPDKGAGVWVEFEAGNVDYPIWTGCYWADKELPKDEKSNTVKPSLRMIRSEKGLMLTMNDDSEIITLSDKDGSNIMTIEVNEGKIRIQGNLKVVVEAPMIELVENSTHPVVFGDNLLAYLNQLVTIFQAHTHPGELALGVLPVTPAPPVPVFPPATPSLLSTIVRTG</sequence>
<evidence type="ECO:0000313" key="3">
    <source>
        <dbReference type="Proteomes" id="UP000830401"/>
    </source>
</evidence>
<feature type="domain" description="Gp5/Type VI secretion system Vgr protein OB-fold" evidence="1">
    <location>
        <begin position="13"/>
        <end position="86"/>
    </location>
</feature>
<proteinExistence type="predicted"/>
<dbReference type="InterPro" id="IPR037026">
    <property type="entry name" value="Vgr_OB-fold_dom_sf"/>
</dbReference>
<dbReference type="EMBL" id="CP095061">
    <property type="protein sequence ID" value="UOQ64811.1"/>
    <property type="molecule type" value="Genomic_DNA"/>
</dbReference>
<keyword evidence="3" id="KW-1185">Reference proteome</keyword>
<gene>
    <name evidence="2" type="ORF">MUN86_14700</name>
</gene>
<dbReference type="Gene3D" id="2.40.50.230">
    <property type="entry name" value="Gp5 N-terminal domain"/>
    <property type="match status" value="1"/>
</dbReference>
<accession>A0ABY4G212</accession>
<organism evidence="2 3">
    <name type="scientific">Hymenobacter volaticus</name>
    <dbReference type="NCBI Taxonomy" id="2932254"/>
    <lineage>
        <taxon>Bacteria</taxon>
        <taxon>Pseudomonadati</taxon>
        <taxon>Bacteroidota</taxon>
        <taxon>Cytophagia</taxon>
        <taxon>Cytophagales</taxon>
        <taxon>Hymenobacteraceae</taxon>
        <taxon>Hymenobacter</taxon>
    </lineage>
</organism>
<dbReference type="SUPFAM" id="SSF69255">
    <property type="entry name" value="gp5 N-terminal domain-like"/>
    <property type="match status" value="1"/>
</dbReference>